<evidence type="ECO:0000256" key="2">
    <source>
        <dbReference type="ARBA" id="ARBA00022692"/>
    </source>
</evidence>
<feature type="non-terminal residue" evidence="7">
    <location>
        <position position="1"/>
    </location>
</feature>
<evidence type="ECO:0000259" key="6">
    <source>
        <dbReference type="Pfam" id="PF04116"/>
    </source>
</evidence>
<name>A0ABP0KDV3_9DINO</name>
<dbReference type="InterPro" id="IPR006694">
    <property type="entry name" value="Fatty_acid_hydroxylase"/>
</dbReference>
<proteinExistence type="predicted"/>
<organism evidence="7 8">
    <name type="scientific">Durusdinium trenchii</name>
    <dbReference type="NCBI Taxonomy" id="1381693"/>
    <lineage>
        <taxon>Eukaryota</taxon>
        <taxon>Sar</taxon>
        <taxon>Alveolata</taxon>
        <taxon>Dinophyceae</taxon>
        <taxon>Suessiales</taxon>
        <taxon>Symbiodiniaceae</taxon>
        <taxon>Durusdinium</taxon>
    </lineage>
</organism>
<feature type="transmembrane region" description="Helical" evidence="5">
    <location>
        <begin position="21"/>
        <end position="45"/>
    </location>
</feature>
<feature type="domain" description="Fatty acid hydroxylase" evidence="6">
    <location>
        <begin position="180"/>
        <end position="316"/>
    </location>
</feature>
<dbReference type="EMBL" id="CAXAMM010010924">
    <property type="protein sequence ID" value="CAK9024560.1"/>
    <property type="molecule type" value="Genomic_DNA"/>
</dbReference>
<sequence>DRLKRLLDPLILPTVDNFPQLTCGLLIALHIIFILFAGQALHAVWPAGSEGSLLQGLYQKVKELPGTSSPLFFLVPFVLTHVITCGIYLLLDWWRPSWVQTLMAHRRAAGDWGGPDLGLTRTLLSQLNVAPATALGVTYMLARNGPIPYTRPWVASCLDKCELSLPSHAPSVVELLVHLTFCLIVSDLAYGFVHLQMHRHRGLWKHVHSIHHEYKETFVTVGPHVHPMELLVVFTISVFSPAACGAHPFTCWVWYSLYTLISLEAHTGWRQTPLGWLLNAITMGNFGGSMHHHLHHAVVWGNYAPFFTFMDKLMGTEILQADEVREPEFRNKLKADILQLSFLSVARLSCLVQVKSVKGQTATCQMQTGECSWLLEFGYSVSHPCFWLLQGFRCAIIRYTDMNRSRRAGAVCSTNRVGKRRGGRGGTKDEKCFMQRCVVRKQHTSQMH</sequence>
<evidence type="ECO:0000313" key="8">
    <source>
        <dbReference type="Proteomes" id="UP001642464"/>
    </source>
</evidence>
<keyword evidence="3 5" id="KW-1133">Transmembrane helix</keyword>
<feature type="transmembrane region" description="Helical" evidence="5">
    <location>
        <begin position="71"/>
        <end position="91"/>
    </location>
</feature>
<dbReference type="Proteomes" id="UP001642464">
    <property type="component" value="Unassembled WGS sequence"/>
</dbReference>
<dbReference type="Pfam" id="PF04116">
    <property type="entry name" value="FA_hydroxylase"/>
    <property type="match status" value="1"/>
</dbReference>
<dbReference type="PANTHER" id="PTHR11863">
    <property type="entry name" value="STEROL DESATURASE"/>
    <property type="match status" value="1"/>
</dbReference>
<keyword evidence="4 5" id="KW-0472">Membrane</keyword>
<protein>
    <submittedName>
        <fullName evidence="7">Cholesterol 25-hydroxylase-like protein 2</fullName>
    </submittedName>
</protein>
<reference evidence="7 8" key="1">
    <citation type="submission" date="2024-02" db="EMBL/GenBank/DDBJ databases">
        <authorList>
            <person name="Chen Y."/>
            <person name="Shah S."/>
            <person name="Dougan E. K."/>
            <person name="Thang M."/>
            <person name="Chan C."/>
        </authorList>
    </citation>
    <scope>NUCLEOTIDE SEQUENCE [LARGE SCALE GENOMIC DNA]</scope>
</reference>
<comment type="subcellular location">
    <subcellularLocation>
        <location evidence="1">Membrane</location>
    </subcellularLocation>
</comment>
<evidence type="ECO:0000256" key="1">
    <source>
        <dbReference type="ARBA" id="ARBA00004370"/>
    </source>
</evidence>
<accession>A0ABP0KDV3</accession>
<comment type="caution">
    <text evidence="7">The sequence shown here is derived from an EMBL/GenBank/DDBJ whole genome shotgun (WGS) entry which is preliminary data.</text>
</comment>
<keyword evidence="2 5" id="KW-0812">Transmembrane</keyword>
<gene>
    <name evidence="7" type="ORF">SCF082_LOCUS16681</name>
</gene>
<evidence type="ECO:0000256" key="3">
    <source>
        <dbReference type="ARBA" id="ARBA00022989"/>
    </source>
</evidence>
<keyword evidence="8" id="KW-1185">Reference proteome</keyword>
<evidence type="ECO:0000256" key="5">
    <source>
        <dbReference type="SAM" id="Phobius"/>
    </source>
</evidence>
<evidence type="ECO:0000256" key="4">
    <source>
        <dbReference type="ARBA" id="ARBA00023136"/>
    </source>
</evidence>
<evidence type="ECO:0000313" key="7">
    <source>
        <dbReference type="EMBL" id="CAK9024560.1"/>
    </source>
</evidence>
<dbReference type="InterPro" id="IPR050307">
    <property type="entry name" value="Sterol_Desaturase_Related"/>
</dbReference>